<reference evidence="3 4" key="1">
    <citation type="journal article" date="2012" name="Genome Biol. Evol.">
        <title>Genome Sequence of the Mesophilic Thermotogales Bacterium Mesotoga prima MesG1.Ag.4.2 Reveals the Largest Thermotogales Genome To Date.</title>
        <authorList>
            <person name="Zhaxybayeva O."/>
            <person name="Swithers K.S."/>
            <person name="Foght J."/>
            <person name="Green A.G."/>
            <person name="Bruce D."/>
            <person name="Detter C."/>
            <person name="Han S."/>
            <person name="Teshima H."/>
            <person name="Han J."/>
            <person name="Woyke T."/>
            <person name="Pitluck S."/>
            <person name="Nolan M."/>
            <person name="Ivanova N."/>
            <person name="Pati A."/>
            <person name="Land M.L."/>
            <person name="Dlutek M."/>
            <person name="Doolittle W.F."/>
            <person name="Noll K.M."/>
            <person name="Nesbo C.L."/>
        </authorList>
    </citation>
    <scope>NUCLEOTIDE SEQUENCE [LARGE SCALE GENOMIC DNA]</scope>
    <source>
        <strain evidence="4">mesG1.Ag.4.2</strain>
    </source>
</reference>
<dbReference type="PANTHER" id="PTHR43155:SF2">
    <property type="entry name" value="CYCLIC DI-GMP PHOSPHODIESTERASE PA4108"/>
    <property type="match status" value="1"/>
</dbReference>
<accession>I2F1S6</accession>
<organism evidence="3 4">
    <name type="scientific">Mesotoga prima MesG1.Ag.4.2</name>
    <dbReference type="NCBI Taxonomy" id="660470"/>
    <lineage>
        <taxon>Bacteria</taxon>
        <taxon>Thermotogati</taxon>
        <taxon>Thermotogota</taxon>
        <taxon>Thermotogae</taxon>
        <taxon>Kosmotogales</taxon>
        <taxon>Kosmotogaceae</taxon>
        <taxon>Mesotoga</taxon>
    </lineage>
</organism>
<dbReference type="STRING" id="660470.Theba_0133"/>
<gene>
    <name evidence="3" type="ORF">Theba_0133</name>
</gene>
<dbReference type="SUPFAM" id="SSF109604">
    <property type="entry name" value="HD-domain/PDEase-like"/>
    <property type="match status" value="1"/>
</dbReference>
<evidence type="ECO:0000313" key="3">
    <source>
        <dbReference type="EMBL" id="AFK05879.1"/>
    </source>
</evidence>
<dbReference type="HOGENOM" id="CLU_055424_0_0_0"/>
<dbReference type="GeneID" id="87105996"/>
<proteinExistence type="predicted"/>
<feature type="domain" description="HD-GYP" evidence="2">
    <location>
        <begin position="213"/>
        <end position="408"/>
    </location>
</feature>
<keyword evidence="4" id="KW-1185">Reference proteome</keyword>
<dbReference type="Gene3D" id="1.10.3210.10">
    <property type="entry name" value="Hypothetical protein af1432"/>
    <property type="match status" value="1"/>
</dbReference>
<name>I2F1S6_9BACT</name>
<dbReference type="RefSeq" id="WP_014730044.1">
    <property type="nucleotide sequence ID" value="NC_017934.1"/>
</dbReference>
<dbReference type="PANTHER" id="PTHR43155">
    <property type="entry name" value="CYCLIC DI-GMP PHOSPHODIESTERASE PA4108-RELATED"/>
    <property type="match status" value="1"/>
</dbReference>
<dbReference type="PROSITE" id="PS51832">
    <property type="entry name" value="HD_GYP"/>
    <property type="match status" value="1"/>
</dbReference>
<evidence type="ECO:0000313" key="4">
    <source>
        <dbReference type="Proteomes" id="UP000002881"/>
    </source>
</evidence>
<dbReference type="InterPro" id="IPR003607">
    <property type="entry name" value="HD/PDEase_dom"/>
</dbReference>
<dbReference type="Pfam" id="PF13487">
    <property type="entry name" value="HD_5"/>
    <property type="match status" value="1"/>
</dbReference>
<dbReference type="CDD" id="cd00077">
    <property type="entry name" value="HDc"/>
    <property type="match status" value="1"/>
</dbReference>
<keyword evidence="1" id="KW-1133">Transmembrane helix</keyword>
<evidence type="ECO:0000256" key="1">
    <source>
        <dbReference type="SAM" id="Phobius"/>
    </source>
</evidence>
<protein>
    <submittedName>
        <fullName evidence="3">HD-GYP domain-containing protein</fullName>
    </submittedName>
</protein>
<dbReference type="InterPro" id="IPR037522">
    <property type="entry name" value="HD_GYP_dom"/>
</dbReference>
<dbReference type="AlphaFoldDB" id="I2F1S6"/>
<dbReference type="Proteomes" id="UP000002881">
    <property type="component" value="Chromosome"/>
</dbReference>
<dbReference type="KEGG" id="mpg:Theba_0133"/>
<keyword evidence="1" id="KW-0472">Membrane</keyword>
<feature type="transmembrane region" description="Helical" evidence="1">
    <location>
        <begin position="189"/>
        <end position="212"/>
    </location>
</feature>
<dbReference type="EMBL" id="CP003532">
    <property type="protein sequence ID" value="AFK05879.1"/>
    <property type="molecule type" value="Genomic_DNA"/>
</dbReference>
<sequence precursor="true">MKGFDELRYIRPTQVIFIFAVTVVLMLLPYHIFQNEAIDYTQKIYSGIFETSVENLASALSVGYFQRSAMYDAVSSGDEEFVEEMLQEIQQDFPGVRSARLIERPPDVPLKDQYKLSNIDQELYLYFNIYDSLMENEVSDRVVIARIDKDVLLSEMHLDERVSLTSGGSKSFAYGLRAEVEGYDLTKWLIFHSLTAGILGVLFMMEVLALGLSRYYEMHGLQEIMYLWELEDSYTAFHSKNVSKIAGLLGKKLGLSRKKIQQIVNGAKLHDIGKIGISQKILRKRGPLDEIEREVIQGHPAHGKEILEHFKYLQQFIPYVYMHHEREDGSGYPQGLKGDQIPLEAKILAVADVFEALTANRSYRDAYSFAKAVEMMTEMPLDQGIVSALIEILPELETELSGRNPEKCWERT</sequence>
<dbReference type="SMART" id="SM00471">
    <property type="entry name" value="HDc"/>
    <property type="match status" value="1"/>
</dbReference>
<dbReference type="eggNOG" id="COG2206">
    <property type="taxonomic scope" value="Bacteria"/>
</dbReference>
<keyword evidence="1" id="KW-0812">Transmembrane</keyword>
<evidence type="ECO:0000259" key="2">
    <source>
        <dbReference type="PROSITE" id="PS51832"/>
    </source>
</evidence>
<feature type="transmembrane region" description="Helical" evidence="1">
    <location>
        <begin position="12"/>
        <end position="33"/>
    </location>
</feature>